<dbReference type="OrthoDB" id="30748at2157"/>
<organism evidence="7 8">
    <name type="scientific">Palaeococcus pacificus DY20341</name>
    <dbReference type="NCBI Taxonomy" id="1343739"/>
    <lineage>
        <taxon>Archaea</taxon>
        <taxon>Methanobacteriati</taxon>
        <taxon>Methanobacteriota</taxon>
        <taxon>Thermococci</taxon>
        <taxon>Thermococcales</taxon>
        <taxon>Thermococcaceae</taxon>
        <taxon>Palaeococcus</taxon>
    </lineage>
</organism>
<evidence type="ECO:0000256" key="6">
    <source>
        <dbReference type="HAMAP-Rule" id="MF_01404"/>
    </source>
</evidence>
<dbReference type="RefSeq" id="WP_048165746.1">
    <property type="nucleotide sequence ID" value="NZ_CP006019.1"/>
</dbReference>
<evidence type="ECO:0000256" key="1">
    <source>
        <dbReference type="ARBA" id="ARBA00007412"/>
    </source>
</evidence>
<dbReference type="Pfam" id="PF01862">
    <property type="entry name" value="PvlArgDC"/>
    <property type="match status" value="1"/>
</dbReference>
<dbReference type="STRING" id="1343739.PAP_09500"/>
<reference evidence="7 8" key="2">
    <citation type="journal article" date="2015" name="Genome Announc.">
        <title>Complete Genome Sequence of Hyperthermophilic Piezophilic Archaeon Palaeococcus pacificus DY20341T, Isolated from Deep-Sea Hydrothermal Sediments.</title>
        <authorList>
            <person name="Zeng X."/>
            <person name="Jebbar M."/>
            <person name="Shao Z."/>
        </authorList>
    </citation>
    <scope>NUCLEOTIDE SEQUENCE [LARGE SCALE GENOMIC DNA]</scope>
    <source>
        <strain evidence="7 8">DY20341</strain>
    </source>
</reference>
<dbReference type="GeneID" id="24842997"/>
<dbReference type="eggNOG" id="arCOG04490">
    <property type="taxonomic scope" value="Archaea"/>
</dbReference>
<keyword evidence="8" id="KW-1185">Reference proteome</keyword>
<evidence type="ECO:0000256" key="4">
    <source>
        <dbReference type="ARBA" id="ARBA00023317"/>
    </source>
</evidence>
<comment type="catalytic activity">
    <reaction evidence="5 6">
        <text>L-arginine + H(+) = agmatine + CO2</text>
        <dbReference type="Rhea" id="RHEA:17641"/>
        <dbReference type="ChEBI" id="CHEBI:15378"/>
        <dbReference type="ChEBI" id="CHEBI:16526"/>
        <dbReference type="ChEBI" id="CHEBI:32682"/>
        <dbReference type="ChEBI" id="CHEBI:58145"/>
        <dbReference type="EC" id="4.1.1.19"/>
    </reaction>
</comment>
<dbReference type="Gene3D" id="3.50.20.10">
    <property type="entry name" value="Pyruvoyl-Dependent Histidine Decarboxylase, subunit B"/>
    <property type="match status" value="1"/>
</dbReference>
<dbReference type="Gene3D" id="3.30.60.30">
    <property type="match status" value="1"/>
</dbReference>
<feature type="chain" id="PRO_5023382616" description="Pyruvoyl-dependent arginine decarboxylase subunit beta" evidence="6">
    <location>
        <begin position="1"/>
        <end position="43"/>
    </location>
</feature>
<dbReference type="PANTHER" id="PTHR40438:SF1">
    <property type="entry name" value="PYRUVOYL-DEPENDENT ARGININE DECARBOXYLASE"/>
    <property type="match status" value="1"/>
</dbReference>
<dbReference type="AlphaFoldDB" id="A0A075LVS3"/>
<dbReference type="EC" id="4.1.1.19" evidence="6"/>
<evidence type="ECO:0000256" key="3">
    <source>
        <dbReference type="ARBA" id="ARBA00023239"/>
    </source>
</evidence>
<dbReference type="InterPro" id="IPR016104">
    <property type="entry name" value="Pyr-dep_his/arg-deCO2ase"/>
</dbReference>
<name>A0A075LVS3_9EURY</name>
<dbReference type="KEGG" id="ppac:PAP_09500"/>
<proteinExistence type="inferred from homology"/>
<dbReference type="Proteomes" id="UP000027981">
    <property type="component" value="Chromosome"/>
</dbReference>
<keyword evidence="4 6" id="KW-0670">Pyruvate</keyword>
<accession>A0A075LVS3</accession>
<protein>
    <recommendedName>
        <fullName evidence="6">Pyruvoyl-dependent arginine decarboxylase</fullName>
        <shortName evidence="6">PvlArgDC</shortName>
        <ecNumber evidence="6">4.1.1.19</ecNumber>
    </recommendedName>
    <component>
        <recommendedName>
            <fullName evidence="6">Pyruvoyl-dependent arginine decarboxylase subunit beta</fullName>
        </recommendedName>
    </component>
    <component>
        <recommendedName>
            <fullName evidence="6">Pyruvoyl-dependent arginine decarboxylase subunit alpha</fullName>
        </recommendedName>
    </component>
</protein>
<gene>
    <name evidence="6" type="primary">pdaD</name>
    <name evidence="7" type="ORF">PAP_09500</name>
</gene>
<dbReference type="HAMAP" id="MF_01404">
    <property type="entry name" value="PvlArgDC"/>
    <property type="match status" value="1"/>
</dbReference>
<comment type="cofactor">
    <cofactor evidence="6">
        <name>pyruvate</name>
        <dbReference type="ChEBI" id="CHEBI:15361"/>
    </cofactor>
    <text evidence="6">Binds 1 pyruvoyl group covalently per subunit.</text>
</comment>
<dbReference type="GO" id="GO:0008792">
    <property type="term" value="F:arginine decarboxylase activity"/>
    <property type="evidence" value="ECO:0007669"/>
    <property type="project" value="UniProtKB-UniRule"/>
</dbReference>
<comment type="similarity">
    <text evidence="1 6">Belongs to the PdaD family.</text>
</comment>
<feature type="modified residue" description="Pyruvic acid (Ser)" evidence="6">
    <location>
        <position position="44"/>
    </location>
</feature>
<dbReference type="PIRSF" id="PIRSF005216">
    <property type="entry name" value="Pyruvoyl-dep_arg_deCO2ase"/>
    <property type="match status" value="1"/>
</dbReference>
<feature type="site" description="Cleavage (non-hydrolytic)" evidence="6">
    <location>
        <begin position="43"/>
        <end position="44"/>
    </location>
</feature>
<evidence type="ECO:0000313" key="7">
    <source>
        <dbReference type="EMBL" id="AIF70276.1"/>
    </source>
</evidence>
<dbReference type="SUPFAM" id="SSF56271">
    <property type="entry name" value="Pyruvoyl-dependent histidine and arginine decarboxylases"/>
    <property type="match status" value="1"/>
</dbReference>
<keyword evidence="3 6" id="KW-0456">Lyase</keyword>
<dbReference type="EMBL" id="CP006019">
    <property type="protein sequence ID" value="AIF70276.1"/>
    <property type="molecule type" value="Genomic_DNA"/>
</dbReference>
<dbReference type="PANTHER" id="PTHR40438">
    <property type="entry name" value="PYRUVOYL-DEPENDENT ARGININE DECARBOXYLASE"/>
    <property type="match status" value="1"/>
</dbReference>
<evidence type="ECO:0000256" key="2">
    <source>
        <dbReference type="ARBA" id="ARBA00022793"/>
    </source>
</evidence>
<feature type="chain" id="PRO_5023382615" description="Pyruvoyl-dependent arginine decarboxylase subunit alpha" evidence="6">
    <location>
        <begin position="44"/>
        <end position="157"/>
    </location>
</feature>
<dbReference type="SFLD" id="SFLDF00471">
    <property type="entry name" value="Pyruvoyl-dependent_arginine_de"/>
    <property type="match status" value="1"/>
</dbReference>
<evidence type="ECO:0000256" key="5">
    <source>
        <dbReference type="ARBA" id="ARBA00049309"/>
    </source>
</evidence>
<keyword evidence="2 6" id="KW-0210">Decarboxylase</keyword>
<dbReference type="GO" id="GO:0006527">
    <property type="term" value="P:L-arginine catabolic process"/>
    <property type="evidence" value="ECO:0007669"/>
    <property type="project" value="InterPro"/>
</dbReference>
<dbReference type="InterPro" id="IPR016105">
    <property type="entry name" value="Pyr-dep_his/arg-deCO2ase_sand"/>
</dbReference>
<sequence length="157" mass="16998">MSWITPKKAIMVAASAEGGTKLNAFDNALLKMGIGNVNLVKLSSVIPAHIEWIEKMPEVPIGMLLPTVYAHIESDEPGSTISAALGVGISEDNNGGLIYEYSGYCTKEEAIEMVKKMVEEGFRVRGWKLKEFKVVVSEITVKDKPAAALAAVVMLPY</sequence>
<dbReference type="HOGENOM" id="CLU_114389_2_0_2"/>
<dbReference type="SFLD" id="SFLDG01170">
    <property type="entry name" value="Pyruvoyl-dependent_arginine_de"/>
    <property type="match status" value="1"/>
</dbReference>
<dbReference type="SFLD" id="SFLDS00055">
    <property type="entry name" value="Pyruvoyl-Dependent_Histidine/A"/>
    <property type="match status" value="1"/>
</dbReference>
<dbReference type="InterPro" id="IPR002724">
    <property type="entry name" value="Pyruvoyl-dep_arg_deCO2ase"/>
</dbReference>
<reference evidence="8" key="1">
    <citation type="submission" date="2013-06" db="EMBL/GenBank/DDBJ databases">
        <title>Complete Genome Sequence of Hyperthermophilic Palaeococcus pacificus DY20341T, Isolated from a Deep-Sea Hydrothermal Sediments.</title>
        <authorList>
            <person name="Zeng X."/>
            <person name="Shao Z."/>
        </authorList>
    </citation>
    <scope>NUCLEOTIDE SEQUENCE [LARGE SCALE GENOMIC DNA]</scope>
    <source>
        <strain evidence="8">DY20341</strain>
    </source>
</reference>
<evidence type="ECO:0000313" key="8">
    <source>
        <dbReference type="Proteomes" id="UP000027981"/>
    </source>
</evidence>
<dbReference type="NCBIfam" id="TIGR00286">
    <property type="entry name" value="pyruvoyl-dependent arginine decarboxylase"/>
    <property type="match status" value="1"/>
</dbReference>